<evidence type="ECO:0000313" key="1">
    <source>
        <dbReference type="EMBL" id="SUS05794.1"/>
    </source>
</evidence>
<name>A0A380TDX1_9ZZZZ</name>
<organism evidence="1">
    <name type="scientific">metagenome</name>
    <dbReference type="NCBI Taxonomy" id="256318"/>
    <lineage>
        <taxon>unclassified sequences</taxon>
        <taxon>metagenomes</taxon>
    </lineage>
</organism>
<dbReference type="EMBL" id="UIDG01000126">
    <property type="protein sequence ID" value="SUS05794.1"/>
    <property type="molecule type" value="Genomic_DNA"/>
</dbReference>
<sequence length="68" mass="7518">MPAPASERVQWRAGGSAVLRSRPSSWSALHSCEAHDSGGKYTLKGLCCRLNTQKYINADCICKEIFFI</sequence>
<gene>
    <name evidence="1" type="ORF">DF3PB_2110003</name>
</gene>
<protein>
    <submittedName>
        <fullName evidence="1">Uncharacterized protein</fullName>
    </submittedName>
</protein>
<dbReference type="AlphaFoldDB" id="A0A380TDX1"/>
<reference evidence="1" key="1">
    <citation type="submission" date="2018-07" db="EMBL/GenBank/DDBJ databases">
        <authorList>
            <person name="Quirk P.G."/>
            <person name="Krulwich T.A."/>
        </authorList>
    </citation>
    <scope>NUCLEOTIDE SEQUENCE</scope>
</reference>
<accession>A0A380TDX1</accession>
<proteinExistence type="predicted"/>